<feature type="transmembrane region" description="Helical" evidence="2">
    <location>
        <begin position="77"/>
        <end position="98"/>
    </location>
</feature>
<reference evidence="3 4" key="1">
    <citation type="submission" date="2018-10" db="EMBL/GenBank/DDBJ databases">
        <title>Lactobacillus sp. R7 and Lactobacillus sp. R19 isolated from fermented mustard green product of Taiwan.</title>
        <authorList>
            <person name="Lin S.-T."/>
        </authorList>
    </citation>
    <scope>NUCLEOTIDE SEQUENCE [LARGE SCALE GENOMIC DNA]</scope>
    <source>
        <strain evidence="3 4">BCRC 81129</strain>
    </source>
</reference>
<evidence type="ECO:0000256" key="1">
    <source>
        <dbReference type="SAM" id="MobiDB-lite"/>
    </source>
</evidence>
<dbReference type="Proteomes" id="UP000297348">
    <property type="component" value="Unassembled WGS sequence"/>
</dbReference>
<keyword evidence="2" id="KW-1133">Transmembrane helix</keyword>
<protein>
    <submittedName>
        <fullName evidence="3">Uncharacterized protein</fullName>
    </submittedName>
</protein>
<dbReference type="InterPro" id="IPR047752">
    <property type="entry name" value="MacP"/>
</dbReference>
<accession>A0A4Z0J6G6</accession>
<dbReference type="AlphaFoldDB" id="A0A4Z0J6G6"/>
<keyword evidence="2" id="KW-0472">Membrane</keyword>
<dbReference type="OrthoDB" id="2249706at2"/>
<comment type="caution">
    <text evidence="3">The sequence shown here is derived from an EMBL/GenBank/DDBJ whole genome shotgun (WGS) entry which is preliminary data.</text>
</comment>
<dbReference type="Pfam" id="PF26336">
    <property type="entry name" value="MacP_activator"/>
    <property type="match status" value="1"/>
</dbReference>
<evidence type="ECO:0000313" key="3">
    <source>
        <dbReference type="EMBL" id="TGD18137.1"/>
    </source>
</evidence>
<gene>
    <name evidence="3" type="ORF">EGT51_09500</name>
</gene>
<sequence>MRPDDEQDSQQPKTRADYRREQERAEREFQERDRKRVQVEKEYARNHGGDQPDEEDNGSEQRISPADSKQNRLKRRLNWAIFWLVLLIVAVYLILFFLD</sequence>
<keyword evidence="2" id="KW-0812">Transmembrane</keyword>
<keyword evidence="4" id="KW-1185">Reference proteome</keyword>
<proteinExistence type="predicted"/>
<dbReference type="RefSeq" id="WP_135368456.1">
    <property type="nucleotide sequence ID" value="NZ_RKLX01000016.1"/>
</dbReference>
<feature type="region of interest" description="Disordered" evidence="1">
    <location>
        <begin position="1"/>
        <end position="71"/>
    </location>
</feature>
<name>A0A4Z0J6G6_9LACO</name>
<dbReference type="EMBL" id="RKLX01000016">
    <property type="protein sequence ID" value="TGD18137.1"/>
    <property type="molecule type" value="Genomic_DNA"/>
</dbReference>
<evidence type="ECO:0000313" key="4">
    <source>
        <dbReference type="Proteomes" id="UP000297348"/>
    </source>
</evidence>
<feature type="compositionally biased region" description="Basic and acidic residues" evidence="1">
    <location>
        <begin position="14"/>
        <end position="50"/>
    </location>
</feature>
<evidence type="ECO:0000256" key="2">
    <source>
        <dbReference type="SAM" id="Phobius"/>
    </source>
</evidence>
<organism evidence="3 4">
    <name type="scientific">Levilactobacillus suantsaiihabitans</name>
    <dbReference type="NCBI Taxonomy" id="2487722"/>
    <lineage>
        <taxon>Bacteria</taxon>
        <taxon>Bacillati</taxon>
        <taxon>Bacillota</taxon>
        <taxon>Bacilli</taxon>
        <taxon>Lactobacillales</taxon>
        <taxon>Lactobacillaceae</taxon>
        <taxon>Levilactobacillus</taxon>
    </lineage>
</organism>